<accession>A0A9P6MIJ0</accession>
<keyword evidence="2" id="KW-1185">Reference proteome</keyword>
<organism evidence="1 2">
    <name type="scientific">Entomortierella chlamydospora</name>
    <dbReference type="NCBI Taxonomy" id="101097"/>
    <lineage>
        <taxon>Eukaryota</taxon>
        <taxon>Fungi</taxon>
        <taxon>Fungi incertae sedis</taxon>
        <taxon>Mucoromycota</taxon>
        <taxon>Mortierellomycotina</taxon>
        <taxon>Mortierellomycetes</taxon>
        <taxon>Mortierellales</taxon>
        <taxon>Mortierellaceae</taxon>
        <taxon>Entomortierella</taxon>
    </lineage>
</organism>
<sequence>MSEAILAQILATLMVLQSNQQILSQKAEEMQAHHVNVQDTPYSKKMQMQYSYSNHSDSDVDTVVSPILEAEPAEGMYVGKPTLLTRPNKCITPARMNWGEADPRVRGPIIVTRDPSSMNI</sequence>
<dbReference type="AlphaFoldDB" id="A0A9P6MIJ0"/>
<dbReference type="Proteomes" id="UP000703661">
    <property type="component" value="Unassembled WGS sequence"/>
</dbReference>
<name>A0A9P6MIJ0_9FUNG</name>
<dbReference type="EMBL" id="JAAAID010002906">
    <property type="protein sequence ID" value="KAG0002857.1"/>
    <property type="molecule type" value="Genomic_DNA"/>
</dbReference>
<proteinExistence type="predicted"/>
<reference evidence="1" key="1">
    <citation type="journal article" date="2020" name="Fungal Divers.">
        <title>Resolving the Mortierellaceae phylogeny through synthesis of multi-gene phylogenetics and phylogenomics.</title>
        <authorList>
            <person name="Vandepol N."/>
            <person name="Liber J."/>
            <person name="Desiro A."/>
            <person name="Na H."/>
            <person name="Kennedy M."/>
            <person name="Barry K."/>
            <person name="Grigoriev I.V."/>
            <person name="Miller A.N."/>
            <person name="O'Donnell K."/>
            <person name="Stajich J.E."/>
            <person name="Bonito G."/>
        </authorList>
    </citation>
    <scope>NUCLEOTIDE SEQUENCE</scope>
    <source>
        <strain evidence="1">NRRL 2769</strain>
    </source>
</reference>
<comment type="caution">
    <text evidence="1">The sequence shown here is derived from an EMBL/GenBank/DDBJ whole genome shotgun (WGS) entry which is preliminary data.</text>
</comment>
<evidence type="ECO:0000313" key="1">
    <source>
        <dbReference type="EMBL" id="KAG0002857.1"/>
    </source>
</evidence>
<feature type="non-terminal residue" evidence="1">
    <location>
        <position position="120"/>
    </location>
</feature>
<protein>
    <submittedName>
        <fullName evidence="1">Uncharacterized protein</fullName>
    </submittedName>
</protein>
<gene>
    <name evidence="1" type="ORF">BGZ80_005902</name>
</gene>
<evidence type="ECO:0000313" key="2">
    <source>
        <dbReference type="Proteomes" id="UP000703661"/>
    </source>
</evidence>